<evidence type="ECO:0000313" key="2">
    <source>
        <dbReference type="EMBL" id="SFH19886.1"/>
    </source>
</evidence>
<keyword evidence="1" id="KW-0472">Membrane</keyword>
<keyword evidence="3" id="KW-1185">Reference proteome</keyword>
<gene>
    <name evidence="2" type="ORF">SAMN05421739_10744</name>
</gene>
<accession>A0A1I2Y4K1</accession>
<proteinExistence type="predicted"/>
<dbReference type="EMBL" id="FOOT01000007">
    <property type="protein sequence ID" value="SFH19886.1"/>
    <property type="molecule type" value="Genomic_DNA"/>
</dbReference>
<evidence type="ECO:0000256" key="1">
    <source>
        <dbReference type="SAM" id="Phobius"/>
    </source>
</evidence>
<dbReference type="Proteomes" id="UP000198724">
    <property type="component" value="Unassembled WGS sequence"/>
</dbReference>
<evidence type="ECO:0000313" key="3">
    <source>
        <dbReference type="Proteomes" id="UP000198724"/>
    </source>
</evidence>
<protein>
    <submittedName>
        <fullName evidence="2">Uncharacterized protein</fullName>
    </submittedName>
</protein>
<reference evidence="3" key="1">
    <citation type="submission" date="2016-10" db="EMBL/GenBank/DDBJ databases">
        <authorList>
            <person name="Varghese N."/>
            <person name="Submissions S."/>
        </authorList>
    </citation>
    <scope>NUCLEOTIDE SEQUENCE [LARGE SCALE GENOMIC DNA]</scope>
    <source>
        <strain evidence="3">LP51</strain>
    </source>
</reference>
<keyword evidence="1" id="KW-1133">Transmembrane helix</keyword>
<feature type="transmembrane region" description="Helical" evidence="1">
    <location>
        <begin position="20"/>
        <end position="39"/>
    </location>
</feature>
<dbReference type="AlphaFoldDB" id="A0A1I2Y4K1"/>
<keyword evidence="1" id="KW-0812">Transmembrane</keyword>
<organism evidence="2 3">
    <name type="scientific">Pontibacter chinhatensis</name>
    <dbReference type="NCBI Taxonomy" id="1436961"/>
    <lineage>
        <taxon>Bacteria</taxon>
        <taxon>Pseudomonadati</taxon>
        <taxon>Bacteroidota</taxon>
        <taxon>Cytophagia</taxon>
        <taxon>Cytophagales</taxon>
        <taxon>Hymenobacteraceae</taxon>
        <taxon>Pontibacter</taxon>
    </lineage>
</organism>
<sequence>MHKPAAIAITLPTPASTGMALLFTAYSYCLSVYSYYSYYYRYYCTRG</sequence>
<name>A0A1I2Y4K1_9BACT</name>